<dbReference type="RefSeq" id="WP_173223762.1">
    <property type="nucleotide sequence ID" value="NZ_CP048104.1"/>
</dbReference>
<accession>A0A7D3XSR1</accession>
<organism evidence="3 4">
    <name type="scientific">Kroppenstedtia pulmonis</name>
    <dbReference type="NCBI Taxonomy" id="1380685"/>
    <lineage>
        <taxon>Bacteria</taxon>
        <taxon>Bacillati</taxon>
        <taxon>Bacillota</taxon>
        <taxon>Bacilli</taxon>
        <taxon>Bacillales</taxon>
        <taxon>Thermoactinomycetaceae</taxon>
        <taxon>Kroppenstedtia</taxon>
    </lineage>
</organism>
<evidence type="ECO:0000259" key="2">
    <source>
        <dbReference type="Pfam" id="PF00501"/>
    </source>
</evidence>
<dbReference type="GO" id="GO:0016874">
    <property type="term" value="F:ligase activity"/>
    <property type="evidence" value="ECO:0007669"/>
    <property type="project" value="UniProtKB-KW"/>
</dbReference>
<keyword evidence="4" id="KW-1185">Reference proteome</keyword>
<dbReference type="KEGG" id="kpul:GXN76_12810"/>
<dbReference type="SUPFAM" id="SSF56801">
    <property type="entry name" value="Acetyl-CoA synthetase-like"/>
    <property type="match status" value="1"/>
</dbReference>
<keyword evidence="1" id="KW-1133">Transmembrane helix</keyword>
<name>A0A7D3XSR1_9BACL</name>
<dbReference type="InterPro" id="IPR020845">
    <property type="entry name" value="AMP-binding_CS"/>
</dbReference>
<dbReference type="EMBL" id="CP048104">
    <property type="protein sequence ID" value="QKG85268.1"/>
    <property type="molecule type" value="Genomic_DNA"/>
</dbReference>
<protein>
    <submittedName>
        <fullName evidence="3">Acyl--CoA ligase</fullName>
    </submittedName>
</protein>
<keyword evidence="3" id="KW-0436">Ligase</keyword>
<dbReference type="InterPro" id="IPR042099">
    <property type="entry name" value="ANL_N_sf"/>
</dbReference>
<dbReference type="InterPro" id="IPR000873">
    <property type="entry name" value="AMP-dep_synth/lig_dom"/>
</dbReference>
<proteinExistence type="predicted"/>
<dbReference type="InterPro" id="IPR050237">
    <property type="entry name" value="ATP-dep_AMP-bd_enzyme"/>
</dbReference>
<dbReference type="PANTHER" id="PTHR43767">
    <property type="entry name" value="LONG-CHAIN-FATTY-ACID--COA LIGASE"/>
    <property type="match status" value="1"/>
</dbReference>
<dbReference type="Gene3D" id="3.30.300.30">
    <property type="match status" value="1"/>
</dbReference>
<dbReference type="AlphaFoldDB" id="A0A7D3XSR1"/>
<reference evidence="3 4" key="1">
    <citation type="submission" date="2020-01" db="EMBL/GenBank/DDBJ databases">
        <authorList>
            <person name="Gulvik C.A."/>
            <person name="Batra D.G."/>
        </authorList>
    </citation>
    <scope>NUCLEOTIDE SEQUENCE [LARGE SCALE GENOMIC DNA]</scope>
    <source>
        <strain evidence="3 4">W9323</strain>
    </source>
</reference>
<dbReference type="Proteomes" id="UP000503088">
    <property type="component" value="Chromosome"/>
</dbReference>
<dbReference type="CDD" id="cd04433">
    <property type="entry name" value="AFD_class_I"/>
    <property type="match status" value="1"/>
</dbReference>
<feature type="transmembrane region" description="Helical" evidence="1">
    <location>
        <begin position="189"/>
        <end position="209"/>
    </location>
</feature>
<evidence type="ECO:0000313" key="4">
    <source>
        <dbReference type="Proteomes" id="UP000503088"/>
    </source>
</evidence>
<dbReference type="Pfam" id="PF00501">
    <property type="entry name" value="AMP-binding"/>
    <property type="match status" value="1"/>
</dbReference>
<dbReference type="InterPro" id="IPR045851">
    <property type="entry name" value="AMP-bd_C_sf"/>
</dbReference>
<feature type="domain" description="AMP-dependent synthetase/ligase" evidence="2">
    <location>
        <begin position="13"/>
        <end position="344"/>
    </location>
</feature>
<evidence type="ECO:0000256" key="1">
    <source>
        <dbReference type="SAM" id="Phobius"/>
    </source>
</evidence>
<dbReference type="PROSITE" id="PS00455">
    <property type="entry name" value="AMP_BINDING"/>
    <property type="match status" value="1"/>
</dbReference>
<dbReference type="Gene3D" id="3.40.50.12780">
    <property type="entry name" value="N-terminal domain of ligase-like"/>
    <property type="match status" value="1"/>
</dbReference>
<gene>
    <name evidence="3" type="ORF">GXN76_12810</name>
</gene>
<keyword evidence="1" id="KW-0812">Transmembrane</keyword>
<keyword evidence="1" id="KW-0472">Membrane</keyword>
<evidence type="ECO:0000313" key="3">
    <source>
        <dbReference type="EMBL" id="QKG85268.1"/>
    </source>
</evidence>
<dbReference type="PANTHER" id="PTHR43767:SF10">
    <property type="entry name" value="SURFACTIN SYNTHASE SUBUNIT 1"/>
    <property type="match status" value="1"/>
</dbReference>
<sequence length="482" mass="54748">MDISQKQGKLILPDRSFSHREFKADVLRFSDELQEKGLTSDTRVILKCSNSYTFCVALFSLMHLNTSIVLMDVEMNANDMNDVQTRTHAKWFLTDDEVHVSDPACIQMKLPCFEEMTRPQGQEERDISLEGWFERRDAVILFSSGSTGRPKGIVKSGKSIFYNKQATAEAMQYRADDVLLPMVPFFNTWGFFLLIIWWLTGCSLFICNYRFTGNLTRYLINHSVTVVEATISTTYSTLQLLKSRPDLLQKVKNSSLRMWYTSGAPVSDSLKGEFYQHLGQPLLDYYGSSEAGNLTAGNLDDSVATGRVISGVEVKIVDSEGKELPPGKVGDVYAKGNALMEGYLVTPEEYRLDLKDGWMDMKDFGYFDEAGHLYVLGRKDNAIHRMGSTFYTCHMERMVEELGVLAEVVALPDERKGSYLVLFVQYPKADISSIRKKILKSIPTYMYPDKLICMDEFPFLPMGKIDKKQLERKAQELCAPVL</sequence>